<dbReference type="EMBL" id="CP003364">
    <property type="protein sequence ID" value="AGA30747.1"/>
    <property type="molecule type" value="Genomic_DNA"/>
</dbReference>
<evidence type="ECO:0000313" key="2">
    <source>
        <dbReference type="Proteomes" id="UP000010798"/>
    </source>
</evidence>
<dbReference type="AlphaFoldDB" id="L0DNB4"/>
<reference evidence="1 2" key="1">
    <citation type="submission" date="2012-02" db="EMBL/GenBank/DDBJ databases">
        <title>Complete sequence of chromosome of Singulisphaera acidiphila DSM 18658.</title>
        <authorList>
            <consortium name="US DOE Joint Genome Institute (JGI-PGF)"/>
            <person name="Lucas S."/>
            <person name="Copeland A."/>
            <person name="Lapidus A."/>
            <person name="Glavina del Rio T."/>
            <person name="Dalin E."/>
            <person name="Tice H."/>
            <person name="Bruce D."/>
            <person name="Goodwin L."/>
            <person name="Pitluck S."/>
            <person name="Peters L."/>
            <person name="Ovchinnikova G."/>
            <person name="Chertkov O."/>
            <person name="Kyrpides N."/>
            <person name="Mavromatis K."/>
            <person name="Ivanova N."/>
            <person name="Brettin T."/>
            <person name="Detter J.C."/>
            <person name="Han C."/>
            <person name="Larimer F."/>
            <person name="Land M."/>
            <person name="Hauser L."/>
            <person name="Markowitz V."/>
            <person name="Cheng J.-F."/>
            <person name="Hugenholtz P."/>
            <person name="Woyke T."/>
            <person name="Wu D."/>
            <person name="Tindall B."/>
            <person name="Pomrenke H."/>
            <person name="Brambilla E."/>
            <person name="Klenk H.-P."/>
            <person name="Eisen J.A."/>
        </authorList>
    </citation>
    <scope>NUCLEOTIDE SEQUENCE [LARGE SCALE GENOMIC DNA]</scope>
    <source>
        <strain evidence="2">ATCC BAA-1392 / DSM 18658 / VKM B-2454 / MOB10</strain>
    </source>
</reference>
<protein>
    <submittedName>
        <fullName evidence="1">Uncharacterized protein</fullName>
    </submittedName>
</protein>
<organism evidence="1 2">
    <name type="scientific">Singulisphaera acidiphila (strain ATCC BAA-1392 / DSM 18658 / VKM B-2454 / MOB10)</name>
    <dbReference type="NCBI Taxonomy" id="886293"/>
    <lineage>
        <taxon>Bacteria</taxon>
        <taxon>Pseudomonadati</taxon>
        <taxon>Planctomycetota</taxon>
        <taxon>Planctomycetia</taxon>
        <taxon>Isosphaerales</taxon>
        <taxon>Isosphaeraceae</taxon>
        <taxon>Singulisphaera</taxon>
    </lineage>
</organism>
<dbReference type="HOGENOM" id="CLU_1030136_0_0_0"/>
<gene>
    <name evidence="1" type="ordered locus">Sinac_6673</name>
</gene>
<name>L0DNB4_SINAD</name>
<dbReference type="KEGG" id="saci:Sinac_6673"/>
<sequence length="278" mass="29521">MVLRLILVGLVAGLGLSMPSRRDLDTMTRSAQHWVNDHLAEWDTPTLSDPGAFVLVVDPAETSPLLAAPASACAPTLISDEEFAGVLNDSVASFAQDALAGTTREMDQFVKNSDQLAALELSRSLAIDLPSEPAALADDEPNRVDLTELAFEGWAEETTPSKPVELADSNVTDSLDLVFEGVIEDTVTRFDQDASMLAATVRGLNADQTFGVNEDLDTDEIYASNRSSDGIQGSNSAAAADEAVRSENRLTNAVRLTREAVVAWASLIHGPAVVTIAP</sequence>
<proteinExistence type="predicted"/>
<keyword evidence="2" id="KW-1185">Reference proteome</keyword>
<dbReference type="Proteomes" id="UP000010798">
    <property type="component" value="Chromosome"/>
</dbReference>
<evidence type="ECO:0000313" key="1">
    <source>
        <dbReference type="EMBL" id="AGA30747.1"/>
    </source>
</evidence>
<accession>L0DNB4</accession>